<accession>W5S6A3</accession>
<organism evidence="1 2">
    <name type="scientific">Pithovirus sibericum</name>
    <dbReference type="NCBI Taxonomy" id="1450746"/>
    <lineage>
        <taxon>Viruses</taxon>
        <taxon>Pithoviruses</taxon>
        <taxon>Orthopithovirinae</taxon>
        <taxon>Alphapithovirus</taxon>
        <taxon>Alphapithovirus sibericum</taxon>
    </lineage>
</organism>
<dbReference type="GeneID" id="18266323"/>
<proteinExistence type="predicted"/>
<reference evidence="1 2" key="1">
    <citation type="journal article" date="2014" name="Proc. Natl. Acad. Sci. U.S.A.">
        <title>Thirty-thousand-year-old distant relative of giant icosahedral DNA viruses with a pandoravirus morphology.</title>
        <authorList>
            <person name="Legendre M."/>
            <person name="Bartoli J."/>
            <person name="Shmakova L."/>
            <person name="Jeudy S."/>
            <person name="Labadie K."/>
            <person name="Adrait A."/>
            <person name="Lescot M."/>
            <person name="Poirot O."/>
            <person name="Bertaux L."/>
            <person name="Bruley C."/>
            <person name="Coute Y."/>
            <person name="Rivkina E."/>
            <person name="Abergel C."/>
            <person name="Claverie J.M."/>
        </authorList>
    </citation>
    <scope>NUCLEOTIDE SEQUENCE [LARGE SCALE GENOMIC DNA]</scope>
    <source>
        <strain evidence="1">P1084-T</strain>
    </source>
</reference>
<dbReference type="KEGG" id="vg:18266323"/>
<name>W5S6A3_9VIRU</name>
<sequence>MEICSLLLSCAKVCSPEELLFIQKEFPILYSSFRDDLFESEFEEDCFLHWNVFRKNGVIWKREKEIEGGRTVCELFDHKGYLQERSHYIGEVLDGKSEMFDCRRFQLLNYSNGKLDGLCYSWYTQNEIERICGDRNCNCFVCLNYFTSDYTKAIHQEKFYKRMRKICGFLERYDYIRSITPYRKGKKHGTEFRVDLVPMIYSTSSTSYRHGKKHGTQRFYSDGMLSHYFRFRKGRITFYSTRKTSEEGQAYEEHHRFNWRTGREST</sequence>
<protein>
    <recommendedName>
        <fullName evidence="3">MORN-repeat protein</fullName>
    </recommendedName>
</protein>
<keyword evidence="2" id="KW-1185">Reference proteome</keyword>
<gene>
    <name evidence="1" type="ORF">pv_295</name>
</gene>
<dbReference type="EMBL" id="KF740664">
    <property type="protein sequence ID" value="AHH01862.1"/>
    <property type="molecule type" value="Genomic_DNA"/>
</dbReference>
<evidence type="ECO:0000313" key="2">
    <source>
        <dbReference type="Proteomes" id="UP000202176"/>
    </source>
</evidence>
<dbReference type="RefSeq" id="YP_009001197.1">
    <property type="nucleotide sequence ID" value="NC_023423.1"/>
</dbReference>
<evidence type="ECO:0008006" key="3">
    <source>
        <dbReference type="Google" id="ProtNLM"/>
    </source>
</evidence>
<dbReference type="Proteomes" id="UP000202176">
    <property type="component" value="Segment"/>
</dbReference>
<evidence type="ECO:0000313" key="1">
    <source>
        <dbReference type="EMBL" id="AHH01862.1"/>
    </source>
</evidence>